<organism evidence="1">
    <name type="scientific">Cupriavidus necator</name>
    <name type="common">Alcaligenes eutrophus</name>
    <name type="synonym">Ralstonia eutropha</name>
    <dbReference type="NCBI Taxonomy" id="106590"/>
    <lineage>
        <taxon>Bacteria</taxon>
        <taxon>Pseudomonadati</taxon>
        <taxon>Pseudomonadota</taxon>
        <taxon>Betaproteobacteria</taxon>
        <taxon>Burkholderiales</taxon>
        <taxon>Burkholderiaceae</taxon>
        <taxon>Cupriavidus</taxon>
    </lineage>
</organism>
<dbReference type="EMBL" id="FMSH01000001">
    <property type="protein sequence ID" value="SCU73280.1"/>
    <property type="molecule type" value="Genomic_DNA"/>
</dbReference>
<evidence type="ECO:0000313" key="1">
    <source>
        <dbReference type="EMBL" id="SCU73280.1"/>
    </source>
</evidence>
<accession>A0A1K0I7Z1</accession>
<reference evidence="1" key="1">
    <citation type="submission" date="2016-09" db="EMBL/GenBank/DDBJ databases">
        <authorList>
            <person name="Capua I."/>
            <person name="De Benedictis P."/>
            <person name="Joannis T."/>
            <person name="Lombin L.H."/>
            <person name="Cattoli G."/>
        </authorList>
    </citation>
    <scope>NUCLEOTIDE SEQUENCE</scope>
    <source>
        <strain evidence="1">B9</strain>
    </source>
</reference>
<gene>
    <name evidence="1" type="ORF">CNECB9_10016</name>
</gene>
<name>A0A1K0I7Z1_CUPNE</name>
<dbReference type="AlphaFoldDB" id="A0A1K0I7Z1"/>
<proteinExistence type="predicted"/>
<sequence length="80" mass="9033">MQRHNCHTTQRPVVRHCPQQPVGNCMCPEGHLYRTHPQAKSLFCLRFSPFPPPGKPHHSKGCAHKSTAFAQVVHRLILCG</sequence>
<protein>
    <submittedName>
        <fullName evidence="1">Uncharacterized protein</fullName>
    </submittedName>
</protein>